<keyword evidence="2" id="KW-0732">Signal</keyword>
<feature type="region of interest" description="Disordered" evidence="1">
    <location>
        <begin position="26"/>
        <end position="57"/>
    </location>
</feature>
<feature type="signal peptide" evidence="2">
    <location>
        <begin position="1"/>
        <end position="26"/>
    </location>
</feature>
<protein>
    <submittedName>
        <fullName evidence="3">Uncharacterized protein</fullName>
    </submittedName>
</protein>
<dbReference type="Proteomes" id="UP000606172">
    <property type="component" value="Unassembled WGS sequence"/>
</dbReference>
<feature type="chain" id="PRO_5037264951" evidence="2">
    <location>
        <begin position="27"/>
        <end position="193"/>
    </location>
</feature>
<name>A0A919V903_9ACTN</name>
<evidence type="ECO:0000256" key="1">
    <source>
        <dbReference type="SAM" id="MobiDB-lite"/>
    </source>
</evidence>
<dbReference type="EMBL" id="BOOW01000032">
    <property type="protein sequence ID" value="GII94968.1"/>
    <property type="molecule type" value="Genomic_DNA"/>
</dbReference>
<evidence type="ECO:0000313" key="3">
    <source>
        <dbReference type="EMBL" id="GII94968.1"/>
    </source>
</evidence>
<proteinExistence type="predicted"/>
<reference evidence="3" key="1">
    <citation type="submission" date="2021-01" db="EMBL/GenBank/DDBJ databases">
        <title>Whole genome shotgun sequence of Sinosporangium siamense NBRC 109515.</title>
        <authorList>
            <person name="Komaki H."/>
            <person name="Tamura T."/>
        </authorList>
    </citation>
    <scope>NUCLEOTIDE SEQUENCE</scope>
    <source>
        <strain evidence="3">NBRC 109515</strain>
    </source>
</reference>
<organism evidence="3 4">
    <name type="scientific">Sinosporangium siamense</name>
    <dbReference type="NCBI Taxonomy" id="1367973"/>
    <lineage>
        <taxon>Bacteria</taxon>
        <taxon>Bacillati</taxon>
        <taxon>Actinomycetota</taxon>
        <taxon>Actinomycetes</taxon>
        <taxon>Streptosporangiales</taxon>
        <taxon>Streptosporangiaceae</taxon>
        <taxon>Sinosporangium</taxon>
    </lineage>
</organism>
<sequence>MNAAKVLLVTPALVLGLLAPAASATADSRLTGKPAAPRCVPPKVAPQSEEDRPPLGHDAVKGFRVGHLPKGFSLGMPTSGGKGAVKEYGYAWTDGRPDADPLRRAMWLRVVCWSKAATLGHLKRLPVTLGPLAKGVRGVTVGGRKVWTKVGGGALGPGRYVGWLDRPGRVVTLMVSPALERELPAIVKGIVAK</sequence>
<evidence type="ECO:0000313" key="4">
    <source>
        <dbReference type="Proteomes" id="UP000606172"/>
    </source>
</evidence>
<comment type="caution">
    <text evidence="3">The sequence shown here is derived from an EMBL/GenBank/DDBJ whole genome shotgun (WGS) entry which is preliminary data.</text>
</comment>
<accession>A0A919V903</accession>
<gene>
    <name evidence="3" type="ORF">Ssi02_51990</name>
</gene>
<keyword evidence="4" id="KW-1185">Reference proteome</keyword>
<dbReference type="RefSeq" id="WP_204029962.1">
    <property type="nucleotide sequence ID" value="NZ_BOOW01000032.1"/>
</dbReference>
<dbReference type="AlphaFoldDB" id="A0A919V903"/>
<evidence type="ECO:0000256" key="2">
    <source>
        <dbReference type="SAM" id="SignalP"/>
    </source>
</evidence>